<name>A0A9W8IP75_9AGAR</name>
<dbReference type="Proteomes" id="UP001140091">
    <property type="component" value="Unassembled WGS sequence"/>
</dbReference>
<dbReference type="EMBL" id="JANBPK010001763">
    <property type="protein sequence ID" value="KAJ2920786.1"/>
    <property type="molecule type" value="Genomic_DNA"/>
</dbReference>
<keyword evidence="2" id="KW-1185">Reference proteome</keyword>
<feature type="non-terminal residue" evidence="1">
    <location>
        <position position="1"/>
    </location>
</feature>
<reference evidence="1" key="1">
    <citation type="submission" date="2022-06" db="EMBL/GenBank/DDBJ databases">
        <title>Genome Sequence of Candolleomyces eurysporus.</title>
        <authorList>
            <person name="Buettner E."/>
        </authorList>
    </citation>
    <scope>NUCLEOTIDE SEQUENCE</scope>
    <source>
        <strain evidence="1">VTCC 930004</strain>
    </source>
</reference>
<sequence>MDMLIPNNLDLFTSMDAYGMVLSYLKKKGYAQCKQIYPRGTHLPEYGSNLRDISLIFELINKKAYKINVIVSKGQPLLPILHFHSTPVMNYIAYHGLVCLYDIMVYQLGIANYMESIPDCVKACFAKYQERGFEIWEHFKEEHICKIDSCCPQTIRSPELRKNKAKLAL</sequence>
<protein>
    <submittedName>
        <fullName evidence="1">Uncharacterized protein</fullName>
    </submittedName>
</protein>
<accession>A0A9W8IP75</accession>
<dbReference type="OrthoDB" id="3067340at2759"/>
<gene>
    <name evidence="1" type="ORF">H1R20_g16308</name>
</gene>
<evidence type="ECO:0000313" key="2">
    <source>
        <dbReference type="Proteomes" id="UP001140091"/>
    </source>
</evidence>
<comment type="caution">
    <text evidence="1">The sequence shown here is derived from an EMBL/GenBank/DDBJ whole genome shotgun (WGS) entry which is preliminary data.</text>
</comment>
<organism evidence="1 2">
    <name type="scientific">Candolleomyces eurysporus</name>
    <dbReference type="NCBI Taxonomy" id="2828524"/>
    <lineage>
        <taxon>Eukaryota</taxon>
        <taxon>Fungi</taxon>
        <taxon>Dikarya</taxon>
        <taxon>Basidiomycota</taxon>
        <taxon>Agaricomycotina</taxon>
        <taxon>Agaricomycetes</taxon>
        <taxon>Agaricomycetidae</taxon>
        <taxon>Agaricales</taxon>
        <taxon>Agaricineae</taxon>
        <taxon>Psathyrellaceae</taxon>
        <taxon>Candolleomyces</taxon>
    </lineage>
</organism>
<evidence type="ECO:0000313" key="1">
    <source>
        <dbReference type="EMBL" id="KAJ2920786.1"/>
    </source>
</evidence>
<proteinExistence type="predicted"/>
<dbReference type="AlphaFoldDB" id="A0A9W8IP75"/>